<proteinExistence type="predicted"/>
<dbReference type="EMBL" id="MBTG01000021">
    <property type="protein sequence ID" value="OPH54678.1"/>
    <property type="molecule type" value="Genomic_DNA"/>
</dbReference>
<dbReference type="PANTHER" id="PTHR33387">
    <property type="entry name" value="RMLC-LIKE JELLY ROLL FOLD PROTEIN"/>
    <property type="match status" value="1"/>
</dbReference>
<gene>
    <name evidence="2" type="ORF">BC351_31170</name>
</gene>
<name>A0A1V4HG84_9BACL</name>
<keyword evidence="3" id="KW-1185">Reference proteome</keyword>
<feature type="domain" description="DUF985" evidence="1">
    <location>
        <begin position="7"/>
        <end position="147"/>
    </location>
</feature>
<dbReference type="Proteomes" id="UP000190626">
    <property type="component" value="Unassembled WGS sequence"/>
</dbReference>
<dbReference type="Pfam" id="PF06172">
    <property type="entry name" value="Cupin_5"/>
    <property type="match status" value="1"/>
</dbReference>
<organism evidence="2 3">
    <name type="scientific">Paenibacillus ferrarius</name>
    <dbReference type="NCBI Taxonomy" id="1469647"/>
    <lineage>
        <taxon>Bacteria</taxon>
        <taxon>Bacillati</taxon>
        <taxon>Bacillota</taxon>
        <taxon>Bacilli</taxon>
        <taxon>Bacillales</taxon>
        <taxon>Paenibacillaceae</taxon>
        <taxon>Paenibacillus</taxon>
    </lineage>
</organism>
<comment type="caution">
    <text evidence="2">The sequence shown here is derived from an EMBL/GenBank/DDBJ whole genome shotgun (WGS) entry which is preliminary data.</text>
</comment>
<dbReference type="InterPro" id="IPR039935">
    <property type="entry name" value="YML079W-like"/>
</dbReference>
<dbReference type="SUPFAM" id="SSF51182">
    <property type="entry name" value="RmlC-like cupins"/>
    <property type="match status" value="1"/>
</dbReference>
<dbReference type="InterPro" id="IPR014710">
    <property type="entry name" value="RmlC-like_jellyroll"/>
</dbReference>
<protein>
    <submittedName>
        <fullName evidence="2">Cupin</fullName>
    </submittedName>
</protein>
<evidence type="ECO:0000259" key="1">
    <source>
        <dbReference type="Pfam" id="PF06172"/>
    </source>
</evidence>
<dbReference type="RefSeq" id="WP_079414929.1">
    <property type="nucleotide sequence ID" value="NZ_MBTG01000021.1"/>
</dbReference>
<dbReference type="CDD" id="cd06121">
    <property type="entry name" value="cupin_YML079wp"/>
    <property type="match status" value="1"/>
</dbReference>
<evidence type="ECO:0000313" key="2">
    <source>
        <dbReference type="EMBL" id="OPH54678.1"/>
    </source>
</evidence>
<dbReference type="InterPro" id="IPR009327">
    <property type="entry name" value="Cupin_DUF985"/>
</dbReference>
<dbReference type="AlphaFoldDB" id="A0A1V4HG84"/>
<accession>A0A1V4HG84</accession>
<evidence type="ECO:0000313" key="3">
    <source>
        <dbReference type="Proteomes" id="UP000190626"/>
    </source>
</evidence>
<dbReference type="Gene3D" id="2.60.120.10">
    <property type="entry name" value="Jelly Rolls"/>
    <property type="match status" value="1"/>
</dbReference>
<dbReference type="InterPro" id="IPR011051">
    <property type="entry name" value="RmlC_Cupin_sf"/>
</dbReference>
<dbReference type="PANTHER" id="PTHR33387:SF3">
    <property type="entry name" value="DUF985 DOMAIN-CONTAINING PROTEIN"/>
    <property type="match status" value="1"/>
</dbReference>
<sequence length="173" mass="20018">MLTNTPEYWISKLELIAHPEGGYYKRTYQAEEQISDQELSVQFTGQRLLYTSIYFLLQSHDVSHFHRLKSDELWYFHAGSPLTIHVIHENGSYEEVKLGLNLENGETPQYLVPKNAIFGSSVMLNNTFSLVGCMVSPGFDFQDFELLAQDDLLQQYPQHKEIIKKLAYELLPV</sequence>
<dbReference type="OrthoDB" id="9798288at2"/>
<reference evidence="3" key="1">
    <citation type="submission" date="2016-07" db="EMBL/GenBank/DDBJ databases">
        <authorList>
            <person name="Florea S."/>
            <person name="Webb J.S."/>
            <person name="Jaromczyk J."/>
            <person name="Schardl C.L."/>
        </authorList>
    </citation>
    <scope>NUCLEOTIDE SEQUENCE [LARGE SCALE GENOMIC DNA]</scope>
    <source>
        <strain evidence="3">CY1</strain>
    </source>
</reference>